<protein>
    <submittedName>
        <fullName evidence="1">Uncharacterized protein</fullName>
    </submittedName>
</protein>
<gene>
    <name evidence="1" type="ORF">D934_09185</name>
</gene>
<dbReference type="Proteomes" id="UP000027215">
    <property type="component" value="Chromosome"/>
</dbReference>
<dbReference type="HOGENOM" id="CLU_2704025_0_0_6"/>
<dbReference type="PATRIC" id="fig|155920.8.peg.2137"/>
<dbReference type="EMBL" id="CP006696">
    <property type="protein sequence ID" value="AIC11427.1"/>
    <property type="molecule type" value="Genomic_DNA"/>
</dbReference>
<name>A0A060HEU2_XYLFS</name>
<organism evidence="1 2">
    <name type="scientific">Xylella fastidiosa subsp. sandyi Ann-1</name>
    <dbReference type="NCBI Taxonomy" id="155920"/>
    <lineage>
        <taxon>Bacteria</taxon>
        <taxon>Pseudomonadati</taxon>
        <taxon>Pseudomonadota</taxon>
        <taxon>Gammaproteobacteria</taxon>
        <taxon>Lysobacterales</taxon>
        <taxon>Lysobacteraceae</taxon>
        <taxon>Xylella</taxon>
    </lineage>
</organism>
<reference evidence="1 2" key="1">
    <citation type="submission" date="2013-08" db="EMBL/GenBank/DDBJ databases">
        <authorList>
            <person name="Stouthamer R."/>
            <person name="Nunney L."/>
        </authorList>
    </citation>
    <scope>NUCLEOTIDE SEQUENCE [LARGE SCALE GENOMIC DNA]</scope>
    <source>
        <strain evidence="2">ann-1</strain>
    </source>
</reference>
<dbReference type="AlphaFoldDB" id="A0A060HEU2"/>
<evidence type="ECO:0000313" key="1">
    <source>
        <dbReference type="EMBL" id="AIC11427.1"/>
    </source>
</evidence>
<dbReference type="KEGG" id="xfs:D934_09185"/>
<accession>A0A060HEU2</accession>
<sequence>MVLLIRGSEGEAIFSFFFMGRSSGGDDKYKDASKFDDQGRGYSRSCFEPLSVVDWSNGNACFWGGSADGDGAV</sequence>
<evidence type="ECO:0000313" key="2">
    <source>
        <dbReference type="Proteomes" id="UP000027215"/>
    </source>
</evidence>
<proteinExistence type="predicted"/>